<dbReference type="PROSITE" id="PS50059">
    <property type="entry name" value="FKBP_PPIASE"/>
    <property type="match status" value="1"/>
</dbReference>
<dbReference type="Gene3D" id="3.10.50.40">
    <property type="match status" value="2"/>
</dbReference>
<feature type="domain" description="PPIase FKBP-type" evidence="9">
    <location>
        <begin position="194"/>
        <end position="295"/>
    </location>
</feature>
<dbReference type="InterPro" id="IPR001179">
    <property type="entry name" value="PPIase_FKBP_dom"/>
</dbReference>
<proteinExistence type="inferred from homology"/>
<dbReference type="GO" id="GO:0003755">
    <property type="term" value="F:peptidyl-prolyl cis-trans isomerase activity"/>
    <property type="evidence" value="ECO:0007669"/>
    <property type="project" value="UniProtKB-KW"/>
</dbReference>
<keyword evidence="11" id="KW-1185">Reference proteome</keyword>
<name>A0A3E2NLL9_9SPHI</name>
<evidence type="ECO:0000256" key="8">
    <source>
        <dbReference type="SAM" id="SignalP"/>
    </source>
</evidence>
<evidence type="ECO:0000256" key="3">
    <source>
        <dbReference type="ARBA" id="ARBA00013194"/>
    </source>
</evidence>
<comment type="similarity">
    <text evidence="2">Belongs to the FKBP-type PPIase family.</text>
</comment>
<evidence type="ECO:0000259" key="9">
    <source>
        <dbReference type="PROSITE" id="PS50059"/>
    </source>
</evidence>
<evidence type="ECO:0000256" key="6">
    <source>
        <dbReference type="PROSITE-ProRule" id="PRU00277"/>
    </source>
</evidence>
<dbReference type="Proteomes" id="UP000260823">
    <property type="component" value="Unassembled WGS sequence"/>
</dbReference>
<feature type="compositionally biased region" description="Basic residues" evidence="7">
    <location>
        <begin position="312"/>
        <end position="323"/>
    </location>
</feature>
<dbReference type="AlphaFoldDB" id="A0A3E2NLL9"/>
<evidence type="ECO:0000313" key="11">
    <source>
        <dbReference type="Proteomes" id="UP000260823"/>
    </source>
</evidence>
<dbReference type="EC" id="5.2.1.8" evidence="3 6"/>
<organism evidence="10 11">
    <name type="scientific">Mucilaginibacter terrenus</name>
    <dbReference type="NCBI Taxonomy" id="2482727"/>
    <lineage>
        <taxon>Bacteria</taxon>
        <taxon>Pseudomonadati</taxon>
        <taxon>Bacteroidota</taxon>
        <taxon>Sphingobacteriia</taxon>
        <taxon>Sphingobacteriales</taxon>
        <taxon>Sphingobacteriaceae</taxon>
        <taxon>Mucilaginibacter</taxon>
    </lineage>
</organism>
<dbReference type="OrthoDB" id="9814548at2"/>
<dbReference type="Pfam" id="PF00254">
    <property type="entry name" value="FKBP_C"/>
    <property type="match status" value="1"/>
</dbReference>
<dbReference type="PANTHER" id="PTHR43811:SF19">
    <property type="entry name" value="39 KDA FK506-BINDING NUCLEAR PROTEIN"/>
    <property type="match status" value="1"/>
</dbReference>
<evidence type="ECO:0000256" key="2">
    <source>
        <dbReference type="ARBA" id="ARBA00006577"/>
    </source>
</evidence>
<keyword evidence="8" id="KW-0732">Signal</keyword>
<evidence type="ECO:0000313" key="10">
    <source>
        <dbReference type="EMBL" id="RFZ81868.1"/>
    </source>
</evidence>
<gene>
    <name evidence="10" type="ORF">DYU05_17880</name>
</gene>
<feature type="chain" id="PRO_5017708420" description="peptidylprolyl isomerase" evidence="8">
    <location>
        <begin position="21"/>
        <end position="323"/>
    </location>
</feature>
<dbReference type="PANTHER" id="PTHR43811">
    <property type="entry name" value="FKBP-TYPE PEPTIDYL-PROLYL CIS-TRANS ISOMERASE FKPA"/>
    <property type="match status" value="1"/>
</dbReference>
<evidence type="ECO:0000256" key="5">
    <source>
        <dbReference type="ARBA" id="ARBA00023235"/>
    </source>
</evidence>
<dbReference type="InterPro" id="IPR046357">
    <property type="entry name" value="PPIase_dom_sf"/>
</dbReference>
<dbReference type="EMBL" id="QWDE01000004">
    <property type="protein sequence ID" value="RFZ81868.1"/>
    <property type="molecule type" value="Genomic_DNA"/>
</dbReference>
<feature type="signal peptide" evidence="8">
    <location>
        <begin position="1"/>
        <end position="20"/>
    </location>
</feature>
<evidence type="ECO:0000256" key="4">
    <source>
        <dbReference type="ARBA" id="ARBA00023110"/>
    </source>
</evidence>
<protein>
    <recommendedName>
        <fullName evidence="3 6">peptidylprolyl isomerase</fullName>
        <ecNumber evidence="3 6">5.2.1.8</ecNumber>
    </recommendedName>
</protein>
<evidence type="ECO:0000256" key="1">
    <source>
        <dbReference type="ARBA" id="ARBA00000971"/>
    </source>
</evidence>
<comment type="catalytic activity">
    <reaction evidence="1 6">
        <text>[protein]-peptidylproline (omega=180) = [protein]-peptidylproline (omega=0)</text>
        <dbReference type="Rhea" id="RHEA:16237"/>
        <dbReference type="Rhea" id="RHEA-COMP:10747"/>
        <dbReference type="Rhea" id="RHEA-COMP:10748"/>
        <dbReference type="ChEBI" id="CHEBI:83833"/>
        <dbReference type="ChEBI" id="CHEBI:83834"/>
        <dbReference type="EC" id="5.2.1.8"/>
    </reaction>
</comment>
<keyword evidence="5 6" id="KW-0413">Isomerase</keyword>
<accession>A0A3E2NLL9</accession>
<keyword evidence="4 6" id="KW-0697">Rotamase</keyword>
<reference evidence="10 11" key="1">
    <citation type="submission" date="2018-08" db="EMBL/GenBank/DDBJ databases">
        <title>Mucilaginibacter terrae sp. nov., isolated from manganese diggings.</title>
        <authorList>
            <person name="Huang Y."/>
            <person name="Zhou Z."/>
        </authorList>
    </citation>
    <scope>NUCLEOTIDE SEQUENCE [LARGE SCALE GENOMIC DNA]</scope>
    <source>
        <strain evidence="10 11">ZH6</strain>
    </source>
</reference>
<feature type="region of interest" description="Disordered" evidence="7">
    <location>
        <begin position="302"/>
        <end position="323"/>
    </location>
</feature>
<dbReference type="SUPFAM" id="SSF54534">
    <property type="entry name" value="FKBP-like"/>
    <property type="match status" value="2"/>
</dbReference>
<evidence type="ECO:0000256" key="7">
    <source>
        <dbReference type="SAM" id="MobiDB-lite"/>
    </source>
</evidence>
<comment type="caution">
    <text evidence="10">The sequence shown here is derived from an EMBL/GenBank/DDBJ whole genome shotgun (WGS) entry which is preliminary data.</text>
</comment>
<sequence length="323" mass="34609">MKKIVYTLFIAAFAGNAASAQETKTLAGGVQCKIVAKGTGEKVKLNDVITFNVTQRTDKDSLLFSTYAQGSPVKAQVQASRNPSDLMEVFQLLSVQDSAVVKVPVDSVFKGHETDIPAFLKKGGYINYTVKIDKVQSLNDAIAERNTAMAKYKADELAVGDAYIKDHKLAVTPTASGLKYVVTKHGAGIKPLRGDSVYVNYVGRTARGKVFDTSIQTEAKAAGIEMSGRPYEPIKFIVGAGNVIPGWDEGLLLLNQGSKATFVIPSDLGYGEKGAGEDIKPFNTLVFDVELVKVIRAKKAVANTPKGAAKAPVRKRPAAKKKN</sequence>